<dbReference type="OrthoDB" id="3251003at2"/>
<reference evidence="1 2" key="1">
    <citation type="submission" date="2019-07" db="EMBL/GenBank/DDBJ databases">
        <title>Full genome sequence of Humibacter sp. WJ7-1.</title>
        <authorList>
            <person name="Im W.-T."/>
        </authorList>
    </citation>
    <scope>NUCLEOTIDE SEQUENCE [LARGE SCALE GENOMIC DNA]</scope>
    <source>
        <strain evidence="1 2">WJ7-1</strain>
    </source>
</reference>
<keyword evidence="2" id="KW-1185">Reference proteome</keyword>
<evidence type="ECO:0000313" key="1">
    <source>
        <dbReference type="EMBL" id="QDZ15797.1"/>
    </source>
</evidence>
<proteinExistence type="predicted"/>
<dbReference type="Proteomes" id="UP000320216">
    <property type="component" value="Chromosome"/>
</dbReference>
<gene>
    <name evidence="1" type="ORF">FPZ11_14410</name>
</gene>
<dbReference type="AlphaFoldDB" id="A0A5B8M5B5"/>
<protein>
    <submittedName>
        <fullName evidence="1">Uncharacterized protein</fullName>
    </submittedName>
</protein>
<organism evidence="1 2">
    <name type="scientific">Humibacter ginsenosidimutans</name>
    <dbReference type="NCBI Taxonomy" id="2599293"/>
    <lineage>
        <taxon>Bacteria</taxon>
        <taxon>Bacillati</taxon>
        <taxon>Actinomycetota</taxon>
        <taxon>Actinomycetes</taxon>
        <taxon>Micrococcales</taxon>
        <taxon>Microbacteriaceae</taxon>
        <taxon>Humibacter</taxon>
    </lineage>
</organism>
<dbReference type="EMBL" id="CP042305">
    <property type="protein sequence ID" value="QDZ15797.1"/>
    <property type="molecule type" value="Genomic_DNA"/>
</dbReference>
<name>A0A5B8M5B5_9MICO</name>
<sequence length="281" mass="32044">MSDYLPCITNTYGMRDVRSCTVKDQHTDFCDGFEHRQREAWNPYLQRLEWVQVHPRAAGHPPCEACLPVGQTQLPPCGGCLPRRAEHGLLCWSCWMKTRDALGIALDMITHLRSVERAQQFDTAGVRSSSQWVIPVPQTWRLADELIMLLGHPTPGFPSDAGVWEVDAITERFLDAIDPDMWVSREAGAEDAVRFYRLMQTAMAQHPMAEYEHRIRNIRCAACKERTLLWKPPLAFEDDVRVVCENPACGAEVSHDRFQALAQIEEWNARTRKTEPEGESA</sequence>
<dbReference type="KEGG" id="huw:FPZ11_14410"/>
<accession>A0A5B8M5B5</accession>
<evidence type="ECO:0000313" key="2">
    <source>
        <dbReference type="Proteomes" id="UP000320216"/>
    </source>
</evidence>